<dbReference type="EMBL" id="BAAANN010000013">
    <property type="protein sequence ID" value="GAA1961997.1"/>
    <property type="molecule type" value="Genomic_DNA"/>
</dbReference>
<reference evidence="1 2" key="1">
    <citation type="journal article" date="2019" name="Int. J. Syst. Evol. Microbiol.">
        <title>The Global Catalogue of Microorganisms (GCM) 10K type strain sequencing project: providing services to taxonomists for standard genome sequencing and annotation.</title>
        <authorList>
            <consortium name="The Broad Institute Genomics Platform"/>
            <consortium name="The Broad Institute Genome Sequencing Center for Infectious Disease"/>
            <person name="Wu L."/>
            <person name="Ma J."/>
        </authorList>
    </citation>
    <scope>NUCLEOTIDE SEQUENCE [LARGE SCALE GENOMIC DNA]</scope>
    <source>
        <strain evidence="1 2">JCM 14545</strain>
    </source>
</reference>
<evidence type="ECO:0000313" key="2">
    <source>
        <dbReference type="Proteomes" id="UP001501116"/>
    </source>
</evidence>
<protein>
    <recommendedName>
        <fullName evidence="3">CopG family transcriptional regulator</fullName>
    </recommendedName>
</protein>
<evidence type="ECO:0008006" key="3">
    <source>
        <dbReference type="Google" id="ProtNLM"/>
    </source>
</evidence>
<name>A0ABN2R1H0_9PSEU</name>
<proteinExistence type="predicted"/>
<accession>A0ABN2R1H0</accession>
<comment type="caution">
    <text evidence="1">The sequence shown here is derived from an EMBL/GenBank/DDBJ whole genome shotgun (WGS) entry which is preliminary data.</text>
</comment>
<sequence length="49" mass="5632">MQHIPVSDETRTDVRLLARAWDVSEEDVIRYLVTIFRDGDVPPPEPAEP</sequence>
<evidence type="ECO:0000313" key="1">
    <source>
        <dbReference type="EMBL" id="GAA1961997.1"/>
    </source>
</evidence>
<gene>
    <name evidence="1" type="ORF">GCM10009754_36400</name>
</gene>
<keyword evidence="2" id="KW-1185">Reference proteome</keyword>
<dbReference type="Proteomes" id="UP001501116">
    <property type="component" value="Unassembled WGS sequence"/>
</dbReference>
<organism evidence="1 2">
    <name type="scientific">Amycolatopsis minnesotensis</name>
    <dbReference type="NCBI Taxonomy" id="337894"/>
    <lineage>
        <taxon>Bacteria</taxon>
        <taxon>Bacillati</taxon>
        <taxon>Actinomycetota</taxon>
        <taxon>Actinomycetes</taxon>
        <taxon>Pseudonocardiales</taxon>
        <taxon>Pseudonocardiaceae</taxon>
        <taxon>Amycolatopsis</taxon>
    </lineage>
</organism>